<evidence type="ECO:0000256" key="5">
    <source>
        <dbReference type="SAM" id="Phobius"/>
    </source>
</evidence>
<evidence type="ECO:0000313" key="8">
    <source>
        <dbReference type="Proteomes" id="UP000654401"/>
    </source>
</evidence>
<accession>A0A8J6TVN0</accession>
<feature type="transmembrane region" description="Helical" evidence="5">
    <location>
        <begin position="35"/>
        <end position="54"/>
    </location>
</feature>
<dbReference type="EMBL" id="JACNFK010000016">
    <property type="protein sequence ID" value="MBC8519150.1"/>
    <property type="molecule type" value="Genomic_DNA"/>
</dbReference>
<evidence type="ECO:0000313" key="7">
    <source>
        <dbReference type="EMBL" id="MBC8519150.1"/>
    </source>
</evidence>
<evidence type="ECO:0000256" key="2">
    <source>
        <dbReference type="ARBA" id="ARBA00022692"/>
    </source>
</evidence>
<dbReference type="InterPro" id="IPR004481">
    <property type="entry name" value="K/Na/Ca-exchanger"/>
</dbReference>
<feature type="transmembrane region" description="Helical" evidence="5">
    <location>
        <begin position="207"/>
        <end position="230"/>
    </location>
</feature>
<feature type="transmembrane region" description="Helical" evidence="5">
    <location>
        <begin position="74"/>
        <end position="93"/>
    </location>
</feature>
<dbReference type="GO" id="GO:0005262">
    <property type="term" value="F:calcium channel activity"/>
    <property type="evidence" value="ECO:0007669"/>
    <property type="project" value="TreeGrafter"/>
</dbReference>
<feature type="transmembrane region" description="Helical" evidence="5">
    <location>
        <begin position="130"/>
        <end position="146"/>
    </location>
</feature>
<dbReference type="Pfam" id="PF01699">
    <property type="entry name" value="Na_Ca_ex"/>
    <property type="match status" value="2"/>
</dbReference>
<dbReference type="InterPro" id="IPR004837">
    <property type="entry name" value="NaCa_Exmemb"/>
</dbReference>
<protein>
    <submittedName>
        <fullName evidence="7">Calcium/sodium antiporter</fullName>
    </submittedName>
</protein>
<gene>
    <name evidence="7" type="ORF">H8D24_01895</name>
</gene>
<evidence type="ECO:0000256" key="4">
    <source>
        <dbReference type="ARBA" id="ARBA00023136"/>
    </source>
</evidence>
<keyword evidence="4 5" id="KW-0472">Membrane</keyword>
<comment type="caution">
    <text evidence="7">The sequence shown here is derived from an EMBL/GenBank/DDBJ whole genome shotgun (WGS) entry which is preliminary data.</text>
</comment>
<feature type="transmembrane region" description="Helical" evidence="5">
    <location>
        <begin position="242"/>
        <end position="261"/>
    </location>
</feature>
<name>A0A8J6TVN0_9GAMM</name>
<dbReference type="PANTHER" id="PTHR10846:SF8">
    <property type="entry name" value="INNER MEMBRANE PROTEIN YRBG"/>
    <property type="match status" value="1"/>
</dbReference>
<comment type="subcellular location">
    <subcellularLocation>
        <location evidence="1">Membrane</location>
        <topology evidence="1">Multi-pass membrane protein</topology>
    </subcellularLocation>
</comment>
<feature type="transmembrane region" description="Helical" evidence="5">
    <location>
        <begin position="172"/>
        <end position="195"/>
    </location>
</feature>
<keyword evidence="3 5" id="KW-1133">Transmembrane helix</keyword>
<dbReference type="AlphaFoldDB" id="A0A8J6TVN0"/>
<keyword evidence="2 5" id="KW-0812">Transmembrane</keyword>
<dbReference type="GO" id="GO:0008273">
    <property type="term" value="F:calcium, potassium:sodium antiporter activity"/>
    <property type="evidence" value="ECO:0007669"/>
    <property type="project" value="TreeGrafter"/>
</dbReference>
<dbReference type="InterPro" id="IPR044880">
    <property type="entry name" value="NCX_ion-bd_dom_sf"/>
</dbReference>
<dbReference type="PANTHER" id="PTHR10846">
    <property type="entry name" value="SODIUM/POTASSIUM/CALCIUM EXCHANGER"/>
    <property type="match status" value="1"/>
</dbReference>
<dbReference type="Proteomes" id="UP000654401">
    <property type="component" value="Unassembled WGS sequence"/>
</dbReference>
<proteinExistence type="predicted"/>
<dbReference type="GO" id="GO:0006874">
    <property type="term" value="P:intracellular calcium ion homeostasis"/>
    <property type="evidence" value="ECO:0007669"/>
    <property type="project" value="TreeGrafter"/>
</dbReference>
<evidence type="ECO:0000256" key="1">
    <source>
        <dbReference type="ARBA" id="ARBA00004141"/>
    </source>
</evidence>
<reference evidence="7 8" key="1">
    <citation type="submission" date="2020-08" db="EMBL/GenBank/DDBJ databases">
        <title>Bridging the membrane lipid divide: bacteria of the FCB group superphylum have the potential to synthesize archaeal ether lipids.</title>
        <authorList>
            <person name="Villanueva L."/>
            <person name="Von Meijenfeldt F.A.B."/>
            <person name="Westbye A.B."/>
            <person name="Yadav S."/>
            <person name="Hopmans E.C."/>
            <person name="Dutilh B.E."/>
            <person name="Sinninghe Damste J.S."/>
        </authorList>
    </citation>
    <scope>NUCLEOTIDE SEQUENCE [LARGE SCALE GENOMIC DNA]</scope>
    <source>
        <strain evidence="7">NIOZ-UU100</strain>
    </source>
</reference>
<feature type="transmembrane region" description="Helical" evidence="5">
    <location>
        <begin position="273"/>
        <end position="291"/>
    </location>
</feature>
<feature type="transmembrane region" description="Helical" evidence="5">
    <location>
        <begin position="105"/>
        <end position="124"/>
    </location>
</feature>
<sequence>MIENLIAIVAGIAILVWSADRFVMGAAATAQHMNISPLIIGLVIMGFGTSAPEMMVSSLAAMEGSPSIGIGNAIGSNIANIALVLGATAMILPITVRSEILRREFPILIAVTIGCGLILLDYSLDRMDGAILLFSLILLMAWLIQTSKESSSSDTLGTEVGEEIPQLPIKRALFWTVAGLIALLLSSRLIVWAAVEIAQAFGISELIIGLTIIAIGTSLPELAASITAALKREHDMAIGNIIGSNMFNILGVLALPGLIAPSIIEPSVLSRDFMVMAALTLMLFIMVRLFGSNGQVADIQQSTLKTIGRIEGTILLACFFSYLGLLYYQTL</sequence>
<evidence type="ECO:0000256" key="3">
    <source>
        <dbReference type="ARBA" id="ARBA00022989"/>
    </source>
</evidence>
<dbReference type="NCBIfam" id="TIGR00367">
    <property type="entry name" value="calcium/sodium antiporter"/>
    <property type="match status" value="1"/>
</dbReference>
<dbReference type="Gene3D" id="1.20.1420.30">
    <property type="entry name" value="NCX, central ion-binding region"/>
    <property type="match status" value="2"/>
</dbReference>
<organism evidence="7 8">
    <name type="scientific">Candidatus Thiopontia autotrophica</name>
    <dbReference type="NCBI Taxonomy" id="2841688"/>
    <lineage>
        <taxon>Bacteria</taxon>
        <taxon>Pseudomonadati</taxon>
        <taxon>Pseudomonadota</taxon>
        <taxon>Gammaproteobacteria</taxon>
        <taxon>Candidatus Thiopontia</taxon>
    </lineage>
</organism>
<feature type="domain" description="Sodium/calcium exchanger membrane region" evidence="6">
    <location>
        <begin position="173"/>
        <end position="327"/>
    </location>
</feature>
<feature type="transmembrane region" description="Helical" evidence="5">
    <location>
        <begin position="312"/>
        <end position="330"/>
    </location>
</feature>
<feature type="transmembrane region" description="Helical" evidence="5">
    <location>
        <begin position="6"/>
        <end position="23"/>
    </location>
</feature>
<evidence type="ECO:0000259" key="6">
    <source>
        <dbReference type="Pfam" id="PF01699"/>
    </source>
</evidence>
<feature type="domain" description="Sodium/calcium exchanger membrane region" evidence="6">
    <location>
        <begin position="5"/>
        <end position="144"/>
    </location>
</feature>
<dbReference type="GO" id="GO:0005886">
    <property type="term" value="C:plasma membrane"/>
    <property type="evidence" value="ECO:0007669"/>
    <property type="project" value="TreeGrafter"/>
</dbReference>